<reference evidence="1 2" key="1">
    <citation type="submission" date="2020-04" db="EMBL/GenBank/DDBJ databases">
        <title>Perkinsus chesapeaki whole genome sequence.</title>
        <authorList>
            <person name="Bogema D.R."/>
        </authorList>
    </citation>
    <scope>NUCLEOTIDE SEQUENCE [LARGE SCALE GENOMIC DNA]</scope>
    <source>
        <strain evidence="1">ATCC PRA-425</strain>
    </source>
</reference>
<evidence type="ECO:0008006" key="3">
    <source>
        <dbReference type="Google" id="ProtNLM"/>
    </source>
</evidence>
<comment type="caution">
    <text evidence="1">The sequence shown here is derived from an EMBL/GenBank/DDBJ whole genome shotgun (WGS) entry which is preliminary data.</text>
</comment>
<dbReference type="EMBL" id="JAAPAO010000350">
    <property type="protein sequence ID" value="KAF4662302.1"/>
    <property type="molecule type" value="Genomic_DNA"/>
</dbReference>
<keyword evidence="2" id="KW-1185">Reference proteome</keyword>
<dbReference type="InterPro" id="IPR052648">
    <property type="entry name" value="Ser-tRNA(Sec)_kinase"/>
</dbReference>
<dbReference type="Proteomes" id="UP000591131">
    <property type="component" value="Unassembled WGS sequence"/>
</dbReference>
<name>A0A7J6LSM1_PERCH</name>
<dbReference type="OrthoDB" id="9972657at2759"/>
<accession>A0A7J6LSM1</accession>
<organism evidence="1 2">
    <name type="scientific">Perkinsus chesapeaki</name>
    <name type="common">Clam parasite</name>
    <name type="synonym">Perkinsus andrewsi</name>
    <dbReference type="NCBI Taxonomy" id="330153"/>
    <lineage>
        <taxon>Eukaryota</taxon>
        <taxon>Sar</taxon>
        <taxon>Alveolata</taxon>
        <taxon>Perkinsozoa</taxon>
        <taxon>Perkinsea</taxon>
        <taxon>Perkinsida</taxon>
        <taxon>Perkinsidae</taxon>
        <taxon>Perkinsus</taxon>
    </lineage>
</organism>
<proteinExistence type="predicted"/>
<sequence>MPSNVVVILCGLPASGKSTLSEKLKSQRADTYLIEYDAIGRRLLRENGWGEQEFDPGLWREGRRVALQEMALVLRRSEGITVVMDDNQFLRSMRKSVCKAAWSVGAGVCCVFMNCPLEECLKRNAERSYVVPPGVITGMSEVLEVPEAGDGGKNGQIGWERRIPVVHISDCSTESLVEVDRAIGLARNRGVPEFSEHKEESVTVVEETETRMRRIVTRIIGQVTAPRKSEVAKSLSKMKIKFMSEVKHDPNVANDAVNEFVQVAGELI</sequence>
<dbReference type="InterPro" id="IPR027417">
    <property type="entry name" value="P-loop_NTPase"/>
</dbReference>
<dbReference type="GO" id="GO:0000049">
    <property type="term" value="F:tRNA binding"/>
    <property type="evidence" value="ECO:0007669"/>
    <property type="project" value="TreeGrafter"/>
</dbReference>
<dbReference type="SUPFAM" id="SSF52540">
    <property type="entry name" value="P-loop containing nucleoside triphosphate hydrolases"/>
    <property type="match status" value="1"/>
</dbReference>
<dbReference type="AlphaFoldDB" id="A0A7J6LSM1"/>
<dbReference type="Pfam" id="PF13671">
    <property type="entry name" value="AAA_33"/>
    <property type="match status" value="1"/>
</dbReference>
<protein>
    <recommendedName>
        <fullName evidence="3">Chromatin associated protein KTI12</fullName>
    </recommendedName>
</protein>
<dbReference type="PANTHER" id="PTHR20873">
    <property type="entry name" value="L-SERYL-TRNA(SEC) KINASE"/>
    <property type="match status" value="1"/>
</dbReference>
<gene>
    <name evidence="1" type="ORF">FOL47_006324</name>
</gene>
<dbReference type="PANTHER" id="PTHR20873:SF0">
    <property type="entry name" value="L-SERYL-TRNA(SEC) KINASE"/>
    <property type="match status" value="1"/>
</dbReference>
<evidence type="ECO:0000313" key="1">
    <source>
        <dbReference type="EMBL" id="KAF4662302.1"/>
    </source>
</evidence>
<evidence type="ECO:0000313" key="2">
    <source>
        <dbReference type="Proteomes" id="UP000591131"/>
    </source>
</evidence>
<dbReference type="Gene3D" id="3.40.50.300">
    <property type="entry name" value="P-loop containing nucleotide triphosphate hydrolases"/>
    <property type="match status" value="1"/>
</dbReference>
<dbReference type="GO" id="GO:0016301">
    <property type="term" value="F:kinase activity"/>
    <property type="evidence" value="ECO:0007669"/>
    <property type="project" value="TreeGrafter"/>
</dbReference>